<name>A0AAD8LH49_BABGI</name>
<reference evidence="2" key="1">
    <citation type="submission" date="2023-08" db="EMBL/GenBank/DDBJ databases">
        <title>Draft sequence of the Babesia gibsoni genome.</title>
        <authorList>
            <person name="Yamagishi J.Y."/>
            <person name="Xuan X.X."/>
        </authorList>
    </citation>
    <scope>NUCLEOTIDE SEQUENCE</scope>
    <source>
        <strain evidence="2">Azabu</strain>
    </source>
</reference>
<proteinExistence type="predicted"/>
<evidence type="ECO:0000256" key="1">
    <source>
        <dbReference type="SAM" id="MobiDB-lite"/>
    </source>
</evidence>
<organism evidence="2 3">
    <name type="scientific">Babesia gibsoni</name>
    <dbReference type="NCBI Taxonomy" id="33632"/>
    <lineage>
        <taxon>Eukaryota</taxon>
        <taxon>Sar</taxon>
        <taxon>Alveolata</taxon>
        <taxon>Apicomplexa</taxon>
        <taxon>Aconoidasida</taxon>
        <taxon>Piroplasmida</taxon>
        <taxon>Babesiidae</taxon>
        <taxon>Babesia</taxon>
    </lineage>
</organism>
<comment type="caution">
    <text evidence="2">The sequence shown here is derived from an EMBL/GenBank/DDBJ whole genome shotgun (WGS) entry which is preliminary data.</text>
</comment>
<dbReference type="AlphaFoldDB" id="A0AAD8LH49"/>
<feature type="region of interest" description="Disordered" evidence="1">
    <location>
        <begin position="1"/>
        <end position="29"/>
    </location>
</feature>
<protein>
    <submittedName>
        <fullName evidence="2">Uncharacterized protein</fullName>
    </submittedName>
</protein>
<gene>
    <name evidence="2" type="ORF">BgAZ_401240</name>
</gene>
<sequence length="543" mass="59698">MTEAEPTSPAENAPASPAAHAEATPTAATTVESHIPYTVSSPMSTASHTLTTTQLGTNYTLCPSRVTGTAISQLPTLYLPPIHYTYDRATGKLVQIGQGGKGPMLSPTMPTTTNLGNNVTYAPGAFSQNAETKTTVQPQYVTSASPQLTQTLGQPCTQYISQMPRTVDATTDGNGAMPQVPLYDMPYQTKTYVRSVPSTGRVVPGMTSYRTQYVSNGAYAVPQGMVLDGAQHVRTQNMGLVTQPTFDGTTSMYVHPPQGVAHPEGARHVPAGVNAFATSMQNTYDKAASVFRSFDNMSVGSVAESIKNVLHPGSAEFSKAAIFRLQRLENVPINNNLGTKVAYNLVAYFDPESEQYGVYKSPKRWALPGDRENLACCDLQGDIIKIPWNGEQYVYLKVVENINQLETVVGRLKLHLESLVRQHPLRVNIISDANVLCGSVILEFNLGHMTQQEVRDKQDETLRSAEMRRTMEHQFRSNRMPDYDTYLKQHKFMQRNEMAAEYAPAKQLPKQRPAPPSIGDVQIPAALNHFVRWCCDITDSDLY</sequence>
<accession>A0AAD8LH49</accession>
<dbReference type="Proteomes" id="UP001230268">
    <property type="component" value="Unassembled WGS sequence"/>
</dbReference>
<dbReference type="EMBL" id="JAVEPI010000004">
    <property type="protein sequence ID" value="KAK1442094.1"/>
    <property type="molecule type" value="Genomic_DNA"/>
</dbReference>
<evidence type="ECO:0000313" key="2">
    <source>
        <dbReference type="EMBL" id="KAK1442094.1"/>
    </source>
</evidence>
<evidence type="ECO:0000313" key="3">
    <source>
        <dbReference type="Proteomes" id="UP001230268"/>
    </source>
</evidence>
<keyword evidence="3" id="KW-1185">Reference proteome</keyword>